<dbReference type="Pfam" id="PF07731">
    <property type="entry name" value="Cu-oxidase_2"/>
    <property type="match status" value="1"/>
</dbReference>
<dbReference type="CDD" id="cd13858">
    <property type="entry name" value="CuRO_1_tcLCC2_insect_like"/>
    <property type="match status" value="1"/>
</dbReference>
<protein>
    <recommendedName>
        <fullName evidence="10">Laccase</fullName>
    </recommendedName>
</protein>
<feature type="domain" description="Plastocyanin-like" evidence="6">
    <location>
        <begin position="269"/>
        <end position="421"/>
    </location>
</feature>
<evidence type="ECO:0000256" key="4">
    <source>
        <dbReference type="ARBA" id="ARBA00023008"/>
    </source>
</evidence>
<dbReference type="PANTHER" id="PTHR11709">
    <property type="entry name" value="MULTI-COPPER OXIDASE"/>
    <property type="match status" value="1"/>
</dbReference>
<dbReference type="PROSITE" id="PS00079">
    <property type="entry name" value="MULTICOPPER_OXIDASE1"/>
    <property type="match status" value="1"/>
</dbReference>
<comment type="similarity">
    <text evidence="1">Belongs to the multicopper oxidase family.</text>
</comment>
<dbReference type="SUPFAM" id="SSF49503">
    <property type="entry name" value="Cupredoxins"/>
    <property type="match status" value="3"/>
</dbReference>
<name>A0A1B6BZ72_9HEMI</name>
<accession>A0A1B6BZ72</accession>
<dbReference type="InterPro" id="IPR001117">
    <property type="entry name" value="Cu-oxidase_2nd"/>
</dbReference>
<dbReference type="EMBL" id="GEDC01030736">
    <property type="protein sequence ID" value="JAS06562.1"/>
    <property type="molecule type" value="Transcribed_RNA"/>
</dbReference>
<evidence type="ECO:0000259" key="6">
    <source>
        <dbReference type="Pfam" id="PF00394"/>
    </source>
</evidence>
<reference evidence="9" key="1">
    <citation type="submission" date="2015-12" db="EMBL/GenBank/DDBJ databases">
        <title>De novo transcriptome assembly of four potential Pierce s Disease insect vectors from Arizona vineyards.</title>
        <authorList>
            <person name="Tassone E.E."/>
        </authorList>
    </citation>
    <scope>NUCLEOTIDE SEQUENCE</scope>
</reference>
<evidence type="ECO:0000256" key="2">
    <source>
        <dbReference type="ARBA" id="ARBA00022723"/>
    </source>
</evidence>
<dbReference type="InterPro" id="IPR002355">
    <property type="entry name" value="Cu_oxidase_Cu_BS"/>
</dbReference>
<dbReference type="Pfam" id="PF00394">
    <property type="entry name" value="Cu-oxidase"/>
    <property type="match status" value="1"/>
</dbReference>
<feature type="domain" description="Plastocyanin-like" evidence="8">
    <location>
        <begin position="143"/>
        <end position="252"/>
    </location>
</feature>
<dbReference type="Gene3D" id="2.60.40.420">
    <property type="entry name" value="Cupredoxins - blue copper proteins"/>
    <property type="match status" value="3"/>
</dbReference>
<evidence type="ECO:0000313" key="9">
    <source>
        <dbReference type="EMBL" id="JAS06562.1"/>
    </source>
</evidence>
<dbReference type="AlphaFoldDB" id="A0A1B6BZ72"/>
<dbReference type="Pfam" id="PF07732">
    <property type="entry name" value="Cu-oxidase_3"/>
    <property type="match status" value="1"/>
</dbReference>
<gene>
    <name evidence="9" type="ORF">g.2351</name>
</gene>
<evidence type="ECO:0000259" key="8">
    <source>
        <dbReference type="Pfam" id="PF07732"/>
    </source>
</evidence>
<sequence>MKFGWIVWLLEVASSHLIFGFTVSYENIDTEKILLEQIQETLEETTLLTSAQFTSESVDVVTLSDSVDNNFVQPYDVSEKINYAFSKYSAQYNQSHPCLRQCVKGEKPLECNYRFEIGWYFAMSKACHNCATNVTDCYREDCITADGVKRTLIVVNRLLPGPSIEVCLGDKINVDLVNNLSEETTSIHWHGHHQRGSPYMDGVPFVTQCPVLPHTVFRYKYTADNVGTHFWHSHTGLQRGDGAVGSFIVRVPRSEDPHSALFDFDLPEHTIIVFDWSHELGVTMFASHYHSDGDNKPESMIVNGKGRYFNDTSNITNTPLAAFSVIKGLRYRFRLINAGVQNCPVELSIDNHILKIISSDGFDLQPKIADTFVSYAGERWDFVLEATQDVNNYWMRFTGLMDCDQRFTKAHQVAILRYEGASDDEPKAPVGYNIHGKKDLQVNSLNVKRNEEGTMSIPDLVSLNNDDDPSLKEVPDQQLYISFDFYKMDNPHYHKPKLYGFWEVPNKERVLTPQFNYISMKLPDFPLLSQFQNINNKTLCDFKTHKNCTESFCECTNIINIALGDVVELILIDKGVSYNANHPFHLHGHAFRVIGMDRLGEETNEDTIRFLDKAGHIHRNFKNPPIKDTVTVPDGGYTIIRFHASNPGYWIFHCHIEFHVEVGMALIFKIGEHSSFPPVPPEFPQCGNYYYPTEDGDHNKKTKEIDFNFDETYSNSISYNITRPENEIYSLSFSHWWPYITNKTSAKSCGFKYLDDLVLVSLIFCILNFL</sequence>
<dbReference type="InterPro" id="IPR045087">
    <property type="entry name" value="Cu-oxidase_fam"/>
</dbReference>
<dbReference type="CDD" id="cd13884">
    <property type="entry name" value="CuRO_2_tcLCC_insect_like"/>
    <property type="match status" value="1"/>
</dbReference>
<dbReference type="GO" id="GO:0005886">
    <property type="term" value="C:plasma membrane"/>
    <property type="evidence" value="ECO:0007669"/>
    <property type="project" value="TreeGrafter"/>
</dbReference>
<evidence type="ECO:0008006" key="10">
    <source>
        <dbReference type="Google" id="ProtNLM"/>
    </source>
</evidence>
<feature type="signal peptide" evidence="5">
    <location>
        <begin position="1"/>
        <end position="20"/>
    </location>
</feature>
<evidence type="ECO:0000256" key="3">
    <source>
        <dbReference type="ARBA" id="ARBA00023002"/>
    </source>
</evidence>
<dbReference type="InterPro" id="IPR033138">
    <property type="entry name" value="Cu_oxidase_CS"/>
</dbReference>
<dbReference type="GO" id="GO:0005507">
    <property type="term" value="F:copper ion binding"/>
    <property type="evidence" value="ECO:0007669"/>
    <property type="project" value="InterPro"/>
</dbReference>
<proteinExistence type="inferred from homology"/>
<organism evidence="9">
    <name type="scientific">Clastoptera arizonana</name>
    <name type="common">Arizona spittle bug</name>
    <dbReference type="NCBI Taxonomy" id="38151"/>
    <lineage>
        <taxon>Eukaryota</taxon>
        <taxon>Metazoa</taxon>
        <taxon>Ecdysozoa</taxon>
        <taxon>Arthropoda</taxon>
        <taxon>Hexapoda</taxon>
        <taxon>Insecta</taxon>
        <taxon>Pterygota</taxon>
        <taxon>Neoptera</taxon>
        <taxon>Paraneoptera</taxon>
        <taxon>Hemiptera</taxon>
        <taxon>Auchenorrhyncha</taxon>
        <taxon>Cercopoidea</taxon>
        <taxon>Clastopteridae</taxon>
        <taxon>Clastoptera</taxon>
    </lineage>
</organism>
<dbReference type="FunFam" id="2.60.40.420:FF:000045">
    <property type="entry name" value="Laccase 2"/>
    <property type="match status" value="1"/>
</dbReference>
<dbReference type="InterPro" id="IPR008972">
    <property type="entry name" value="Cupredoxin"/>
</dbReference>
<dbReference type="InterPro" id="IPR011706">
    <property type="entry name" value="Cu-oxidase_C"/>
</dbReference>
<dbReference type="FunFam" id="2.60.40.420:FF:000031">
    <property type="entry name" value="Laccase-2 isoform A"/>
    <property type="match status" value="1"/>
</dbReference>
<evidence type="ECO:0000256" key="5">
    <source>
        <dbReference type="SAM" id="SignalP"/>
    </source>
</evidence>
<evidence type="ECO:0000256" key="1">
    <source>
        <dbReference type="ARBA" id="ARBA00010609"/>
    </source>
</evidence>
<dbReference type="CDD" id="cd13905">
    <property type="entry name" value="CuRO_3_tcLLC2_insect_like"/>
    <property type="match status" value="1"/>
</dbReference>
<dbReference type="GO" id="GO:0016491">
    <property type="term" value="F:oxidoreductase activity"/>
    <property type="evidence" value="ECO:0007669"/>
    <property type="project" value="UniProtKB-KW"/>
</dbReference>
<dbReference type="PROSITE" id="PS00080">
    <property type="entry name" value="MULTICOPPER_OXIDASE2"/>
    <property type="match status" value="1"/>
</dbReference>
<dbReference type="InterPro" id="IPR011707">
    <property type="entry name" value="Cu-oxidase-like_N"/>
</dbReference>
<keyword evidence="5" id="KW-0732">Signal</keyword>
<keyword evidence="4" id="KW-0186">Copper</keyword>
<keyword evidence="3" id="KW-0560">Oxidoreductase</keyword>
<evidence type="ECO:0000259" key="7">
    <source>
        <dbReference type="Pfam" id="PF07731"/>
    </source>
</evidence>
<keyword evidence="2" id="KW-0479">Metal-binding</keyword>
<dbReference type="PANTHER" id="PTHR11709:SF394">
    <property type="entry name" value="FI03373P-RELATED"/>
    <property type="match status" value="1"/>
</dbReference>
<feature type="domain" description="Plastocyanin-like" evidence="7">
    <location>
        <begin position="541"/>
        <end position="671"/>
    </location>
</feature>
<dbReference type="GO" id="GO:0006826">
    <property type="term" value="P:iron ion transport"/>
    <property type="evidence" value="ECO:0007669"/>
    <property type="project" value="TreeGrafter"/>
</dbReference>
<feature type="chain" id="PRO_5008579979" description="Laccase" evidence="5">
    <location>
        <begin position="21"/>
        <end position="770"/>
    </location>
</feature>